<organism evidence="7 8">
    <name type="scientific">Pullulanibacillus camelliae</name>
    <dbReference type="NCBI Taxonomy" id="1707096"/>
    <lineage>
        <taxon>Bacteria</taxon>
        <taxon>Bacillati</taxon>
        <taxon>Bacillota</taxon>
        <taxon>Bacilli</taxon>
        <taxon>Bacillales</taxon>
        <taxon>Sporolactobacillaceae</taxon>
        <taxon>Pullulanibacillus</taxon>
    </lineage>
</organism>
<keyword evidence="8" id="KW-1185">Reference proteome</keyword>
<evidence type="ECO:0000313" key="8">
    <source>
        <dbReference type="Proteomes" id="UP000628775"/>
    </source>
</evidence>
<accession>A0A8J2VUV7</accession>
<dbReference type="GO" id="GO:0009424">
    <property type="term" value="C:bacterial-type flagellum hook"/>
    <property type="evidence" value="ECO:0007669"/>
    <property type="project" value="TreeGrafter"/>
</dbReference>
<evidence type="ECO:0000256" key="2">
    <source>
        <dbReference type="ARBA" id="ARBA00009677"/>
    </source>
</evidence>
<dbReference type="PROSITE" id="PS00588">
    <property type="entry name" value="FLAGELLA_BB_ROD"/>
    <property type="match status" value="1"/>
</dbReference>
<proteinExistence type="inferred from homology"/>
<feature type="domain" description="Flagellar hook protein FlgE/F/G-like D1" evidence="6">
    <location>
        <begin position="96"/>
        <end position="155"/>
    </location>
</feature>
<dbReference type="NCBIfam" id="TIGR03506">
    <property type="entry name" value="FlgEFG_subfam"/>
    <property type="match status" value="1"/>
</dbReference>
<dbReference type="InterPro" id="IPR020013">
    <property type="entry name" value="Flagellar_FlgE/F/G"/>
</dbReference>
<dbReference type="EMBL" id="BMIR01000008">
    <property type="protein sequence ID" value="GGE42167.1"/>
    <property type="molecule type" value="Genomic_DNA"/>
</dbReference>
<evidence type="ECO:0000256" key="1">
    <source>
        <dbReference type="ARBA" id="ARBA00004117"/>
    </source>
</evidence>
<dbReference type="InterPro" id="IPR037925">
    <property type="entry name" value="FlgE/F/G-like"/>
</dbReference>
<dbReference type="InterPro" id="IPR001444">
    <property type="entry name" value="Flag_bb_rod_N"/>
</dbReference>
<evidence type="ECO:0000256" key="3">
    <source>
        <dbReference type="ARBA" id="ARBA00023143"/>
    </source>
</evidence>
<keyword evidence="3 4" id="KW-0975">Bacterial flagellum</keyword>
<gene>
    <name evidence="7" type="ORF">GCM10011391_21220</name>
</gene>
<dbReference type="Pfam" id="PF00460">
    <property type="entry name" value="Flg_bb_rod"/>
    <property type="match status" value="1"/>
</dbReference>
<dbReference type="PANTHER" id="PTHR30435">
    <property type="entry name" value="FLAGELLAR PROTEIN"/>
    <property type="match status" value="1"/>
</dbReference>
<dbReference type="GO" id="GO:0005829">
    <property type="term" value="C:cytosol"/>
    <property type="evidence" value="ECO:0007669"/>
    <property type="project" value="TreeGrafter"/>
</dbReference>
<dbReference type="InterPro" id="IPR019776">
    <property type="entry name" value="Flagellar_basal_body_rod_CS"/>
</dbReference>
<comment type="similarity">
    <text evidence="2 4">Belongs to the flagella basal body rod proteins family.</text>
</comment>
<dbReference type="GO" id="GO:0071978">
    <property type="term" value="P:bacterial-type flagellum-dependent swarming motility"/>
    <property type="evidence" value="ECO:0007669"/>
    <property type="project" value="TreeGrafter"/>
</dbReference>
<dbReference type="AlphaFoldDB" id="A0A8J2VUV7"/>
<comment type="function">
    <text evidence="4">A flexible structure which links the flagellar filament to the drive apparatus in the basal body.</text>
</comment>
<name>A0A8J2VUV7_9BACL</name>
<dbReference type="GO" id="GO:0009425">
    <property type="term" value="C:bacterial-type flagellum basal body"/>
    <property type="evidence" value="ECO:0007669"/>
    <property type="project" value="UniProtKB-SubCell"/>
</dbReference>
<dbReference type="InterPro" id="IPR053967">
    <property type="entry name" value="LlgE_F_G-like_D1"/>
</dbReference>
<dbReference type="RefSeq" id="WP_188693334.1">
    <property type="nucleotide sequence ID" value="NZ_BMIR01000008.1"/>
</dbReference>
<sequence>MLRSMYSAISGLKNFQTQLDVIGNNIANVNTFGFKKSRTSFSDLVSQQLAGASGPTAQHGGINPQEIGTGSQLAAVDTIDTQGDTQNTGRNLDFEINGDGYFMVQNGPNRYYTRAGNFYLDTSGNLVNAQGLNVLGYGVDENGSIDQSRLTKLNISDGRIKQPTTDSLTVSGNLNAKAIENGGAGSSIGFNVYDSNGVEHDAQIAFDADSADEAKDDSGLTYVKSVNFTITSDGSTPESQTGLCQTFLGTLFIPVFLAL</sequence>
<dbReference type="Pfam" id="PF22692">
    <property type="entry name" value="LlgE_F_G_D1"/>
    <property type="match status" value="1"/>
</dbReference>
<comment type="subcellular location">
    <subcellularLocation>
        <location evidence="1 4">Bacterial flagellum basal body</location>
    </subcellularLocation>
</comment>
<feature type="domain" description="Flagellar basal body rod protein N-terminal" evidence="5">
    <location>
        <begin position="5"/>
        <end position="35"/>
    </location>
</feature>
<dbReference type="PANTHER" id="PTHR30435:SF1">
    <property type="entry name" value="FLAGELLAR HOOK PROTEIN FLGE"/>
    <property type="match status" value="1"/>
</dbReference>
<evidence type="ECO:0000259" key="5">
    <source>
        <dbReference type="Pfam" id="PF00460"/>
    </source>
</evidence>
<evidence type="ECO:0000256" key="4">
    <source>
        <dbReference type="RuleBase" id="RU362116"/>
    </source>
</evidence>
<evidence type="ECO:0000259" key="6">
    <source>
        <dbReference type="Pfam" id="PF22692"/>
    </source>
</evidence>
<reference evidence="7" key="1">
    <citation type="journal article" date="2014" name="Int. J. Syst. Evol. Microbiol.">
        <title>Complete genome sequence of Corynebacterium casei LMG S-19264T (=DSM 44701T), isolated from a smear-ripened cheese.</title>
        <authorList>
            <consortium name="US DOE Joint Genome Institute (JGI-PGF)"/>
            <person name="Walter F."/>
            <person name="Albersmeier A."/>
            <person name="Kalinowski J."/>
            <person name="Ruckert C."/>
        </authorList>
    </citation>
    <scope>NUCLEOTIDE SEQUENCE</scope>
    <source>
        <strain evidence="7">CGMCC 1.15371</strain>
    </source>
</reference>
<evidence type="ECO:0000313" key="7">
    <source>
        <dbReference type="EMBL" id="GGE42167.1"/>
    </source>
</evidence>
<comment type="caution">
    <text evidence="7">The sequence shown here is derived from an EMBL/GenBank/DDBJ whole genome shotgun (WGS) entry which is preliminary data.</text>
</comment>
<dbReference type="Proteomes" id="UP000628775">
    <property type="component" value="Unassembled WGS sequence"/>
</dbReference>
<protein>
    <recommendedName>
        <fullName evidence="4">Flagellar hook protein FlgE</fullName>
    </recommendedName>
</protein>
<dbReference type="SUPFAM" id="SSF117143">
    <property type="entry name" value="Flagellar hook protein flgE"/>
    <property type="match status" value="1"/>
</dbReference>
<reference evidence="7" key="2">
    <citation type="submission" date="2020-09" db="EMBL/GenBank/DDBJ databases">
        <authorList>
            <person name="Sun Q."/>
            <person name="Zhou Y."/>
        </authorList>
    </citation>
    <scope>NUCLEOTIDE SEQUENCE</scope>
    <source>
        <strain evidence="7">CGMCC 1.15371</strain>
    </source>
</reference>